<keyword evidence="6 9" id="KW-0378">Hydrolase</keyword>
<dbReference type="GO" id="GO:0008270">
    <property type="term" value="F:zinc ion binding"/>
    <property type="evidence" value="ECO:0007669"/>
    <property type="project" value="InterPro"/>
</dbReference>
<dbReference type="GO" id="GO:0004177">
    <property type="term" value="F:aminopeptidase activity"/>
    <property type="evidence" value="ECO:0007669"/>
    <property type="project" value="UniProtKB-KW"/>
</dbReference>
<evidence type="ECO:0000256" key="8">
    <source>
        <dbReference type="ARBA" id="ARBA00023049"/>
    </source>
</evidence>
<protein>
    <recommendedName>
        <fullName evidence="10">M18 family aminopeptidase</fullName>
        <ecNumber evidence="10">3.4.11.-</ecNumber>
    </recommendedName>
</protein>
<dbReference type="EMBL" id="JAQIFT010000048">
    <property type="protein sequence ID" value="MDA3732412.1"/>
    <property type="molecule type" value="Genomic_DNA"/>
</dbReference>
<keyword evidence="7 9" id="KW-0862">Zinc</keyword>
<dbReference type="Pfam" id="PF02127">
    <property type="entry name" value="Peptidase_M18"/>
    <property type="match status" value="1"/>
</dbReference>
<dbReference type="PRINTS" id="PR00932">
    <property type="entry name" value="AMINO1PTASE"/>
</dbReference>
<dbReference type="PANTHER" id="PTHR28570:SF2">
    <property type="entry name" value="M18 FAMILY AMINOPEPTIDASE 1-RELATED"/>
    <property type="match status" value="1"/>
</dbReference>
<comment type="caution">
    <text evidence="11">The sequence shown here is derived from an EMBL/GenBank/DDBJ whole genome shotgun (WGS) entry which is preliminary data.</text>
</comment>
<keyword evidence="3 9" id="KW-0031">Aminopeptidase</keyword>
<dbReference type="EC" id="3.4.11.-" evidence="10"/>
<dbReference type="Gene3D" id="3.40.630.10">
    <property type="entry name" value="Zn peptidases"/>
    <property type="match status" value="1"/>
</dbReference>
<keyword evidence="4 9" id="KW-0645">Protease</keyword>
<evidence type="ECO:0000313" key="12">
    <source>
        <dbReference type="Proteomes" id="UP001169242"/>
    </source>
</evidence>
<evidence type="ECO:0000313" key="11">
    <source>
        <dbReference type="EMBL" id="MDA3732412.1"/>
    </source>
</evidence>
<evidence type="ECO:0000256" key="9">
    <source>
        <dbReference type="RuleBase" id="RU004386"/>
    </source>
</evidence>
<evidence type="ECO:0000256" key="7">
    <source>
        <dbReference type="ARBA" id="ARBA00022833"/>
    </source>
</evidence>
<evidence type="ECO:0000256" key="10">
    <source>
        <dbReference type="RuleBase" id="RU004387"/>
    </source>
</evidence>
<dbReference type="InterPro" id="IPR023358">
    <property type="entry name" value="Peptidase_M18_dom2"/>
</dbReference>
<dbReference type="GO" id="GO:0008237">
    <property type="term" value="F:metallopeptidase activity"/>
    <property type="evidence" value="ECO:0007669"/>
    <property type="project" value="UniProtKB-KW"/>
</dbReference>
<keyword evidence="8 9" id="KW-0482">Metalloprotease</keyword>
<dbReference type="PANTHER" id="PTHR28570">
    <property type="entry name" value="ASPARTYL AMINOPEPTIDASE"/>
    <property type="match status" value="1"/>
</dbReference>
<dbReference type="InterPro" id="IPR001948">
    <property type="entry name" value="Peptidase_M18"/>
</dbReference>
<dbReference type="GO" id="GO:0005737">
    <property type="term" value="C:cytoplasm"/>
    <property type="evidence" value="ECO:0007669"/>
    <property type="project" value="UniProtKB-ARBA"/>
</dbReference>
<evidence type="ECO:0000256" key="6">
    <source>
        <dbReference type="ARBA" id="ARBA00022801"/>
    </source>
</evidence>
<dbReference type="SUPFAM" id="SSF53187">
    <property type="entry name" value="Zn-dependent exopeptidases"/>
    <property type="match status" value="1"/>
</dbReference>
<reference evidence="11" key="1">
    <citation type="journal article" date="2023" name="Int. J. Syst. Evol. Microbiol.">
        <title>&lt;i&gt;Holtiella tumoricola&lt;/i&gt; gen. nov. sp. nov., isolated from a human clinical sample.</title>
        <authorList>
            <person name="Allen-Vercoe E."/>
            <person name="Daigneault M.C."/>
            <person name="Vancuren S.J."/>
            <person name="Cochrane K."/>
            <person name="O'Neal L.L."/>
            <person name="Sankaranarayanan K."/>
            <person name="Lawson P.A."/>
        </authorList>
    </citation>
    <scope>NUCLEOTIDE SEQUENCE</scope>
    <source>
        <strain evidence="11">CC70A</strain>
    </source>
</reference>
<sequence length="464" mass="51401">MSDLKKEYKCAWDAYTEEDKKALFAYGERYRKFISENKTERECVKSMIEEAKAHGYVDLEEYIQKGQKLQAGDKVYANYCDKTLLMFCMGSEPLSNGMNLLGAHLDSPRLDLKPNPLYEDSNFAMFKTHYYGGVKKYQWVALPLAIHGTVVKQCGEVVNVCIGEDETDPVVGISDLLIHLSGEQMQKKLSDAIAGEDLNICLGTLPLDGEEKDKVKANILKLLNDKYGITEEDFVSAELQIVPAGPARDYGLDRSMVMGYGQDDRVCGYASFEAQLEVTNPKRTTGTILVDKEEIGSVGASGMQSKFFENTVAELLALTEGDSNILVRRTLARSKMLSSDVTAGHDPNYPSVLEKNNAAYFGKGVVFMKYTGSRGKSGSNEANAEYMAYLRKIMAENNVTWQTAELGRIDLGGGGTIAYILASYGMDVIDCGVPVHSMHAPWEITSKVDLYEMRKAYIAFLINA</sequence>
<keyword evidence="12" id="KW-1185">Reference proteome</keyword>
<evidence type="ECO:0000256" key="3">
    <source>
        <dbReference type="ARBA" id="ARBA00022438"/>
    </source>
</evidence>
<evidence type="ECO:0000256" key="4">
    <source>
        <dbReference type="ARBA" id="ARBA00022670"/>
    </source>
</evidence>
<evidence type="ECO:0000256" key="2">
    <source>
        <dbReference type="ARBA" id="ARBA00008290"/>
    </source>
</evidence>
<dbReference type="RefSeq" id="WP_271012577.1">
    <property type="nucleotide sequence ID" value="NZ_JAQIFT010000048.1"/>
</dbReference>
<organism evidence="11 12">
    <name type="scientific">Holtiella tumoricola</name>
    <dbReference type="NCBI Taxonomy" id="3018743"/>
    <lineage>
        <taxon>Bacteria</taxon>
        <taxon>Bacillati</taxon>
        <taxon>Bacillota</taxon>
        <taxon>Clostridia</taxon>
        <taxon>Lachnospirales</taxon>
        <taxon>Cellulosilyticaceae</taxon>
        <taxon>Holtiella</taxon>
    </lineage>
</organism>
<accession>A0AA42DNA3</accession>
<dbReference type="SUPFAM" id="SSF101821">
    <property type="entry name" value="Aminopeptidase/glucanase lid domain"/>
    <property type="match status" value="1"/>
</dbReference>
<gene>
    <name evidence="11" type="ORF">PBV87_13025</name>
</gene>
<dbReference type="GO" id="GO:0006508">
    <property type="term" value="P:proteolysis"/>
    <property type="evidence" value="ECO:0007669"/>
    <property type="project" value="UniProtKB-KW"/>
</dbReference>
<proteinExistence type="inferred from homology"/>
<comment type="cofactor">
    <cofactor evidence="1 10">
        <name>Zn(2+)</name>
        <dbReference type="ChEBI" id="CHEBI:29105"/>
    </cofactor>
</comment>
<dbReference type="FunFam" id="2.30.250.10:FF:000006">
    <property type="entry name" value="Probable M18 family aminopeptidase 1"/>
    <property type="match status" value="1"/>
</dbReference>
<comment type="similarity">
    <text evidence="2 9">Belongs to the peptidase M18 family.</text>
</comment>
<dbReference type="AlphaFoldDB" id="A0AA42DNA3"/>
<evidence type="ECO:0000256" key="5">
    <source>
        <dbReference type="ARBA" id="ARBA00022723"/>
    </source>
</evidence>
<dbReference type="CDD" id="cd05659">
    <property type="entry name" value="M18_API"/>
    <property type="match status" value="1"/>
</dbReference>
<name>A0AA42DNA3_9FIRM</name>
<dbReference type="NCBIfam" id="NF002600">
    <property type="entry name" value="PRK02256.1"/>
    <property type="match status" value="1"/>
</dbReference>
<dbReference type="Gene3D" id="2.30.250.10">
    <property type="entry name" value="Aminopeptidase i, Domain 2"/>
    <property type="match status" value="1"/>
</dbReference>
<evidence type="ECO:0000256" key="1">
    <source>
        <dbReference type="ARBA" id="ARBA00001947"/>
    </source>
</evidence>
<dbReference type="Proteomes" id="UP001169242">
    <property type="component" value="Unassembled WGS sequence"/>
</dbReference>
<keyword evidence="5 9" id="KW-0479">Metal-binding</keyword>